<evidence type="ECO:0000256" key="1">
    <source>
        <dbReference type="SAM" id="MobiDB-lite"/>
    </source>
</evidence>
<evidence type="ECO:0000313" key="3">
    <source>
        <dbReference type="EMBL" id="CAH8307480.1"/>
    </source>
</evidence>
<feature type="compositionally biased region" description="Acidic residues" evidence="1">
    <location>
        <begin position="115"/>
        <end position="125"/>
    </location>
</feature>
<sequence length="227" mass="25144">MEENERFESERKRSWIWSKAVSVGKKVLTAGVVVSSAPLLFPPLVVASTLAFISSVPFCLFLANYACTQKVMRTLLPPNEEETSGVEKDESSFEKDVKLGHRARMAEFEPVLIQSEEEEEEDEEMAKESTSLLEKIRDEGRSYQKEVQDGKKSGKGQDQSGKQEEPKTGHVEGKLESTTTEASRGKNEETSSNEPIDQGVSAPSGTGEEKRKNTTKKKKKTGRAGVQ</sequence>
<feature type="compositionally biased region" description="Basic and acidic residues" evidence="1">
    <location>
        <begin position="161"/>
        <end position="175"/>
    </location>
</feature>
<dbReference type="EMBL" id="CAKOAT010067377">
    <property type="protein sequence ID" value="CAH8307480.1"/>
    <property type="molecule type" value="Genomic_DNA"/>
</dbReference>
<keyword evidence="2" id="KW-1133">Transmembrane helix</keyword>
<gene>
    <name evidence="3" type="ORF">ERUC_LOCUS4939</name>
</gene>
<reference evidence="3 4" key="1">
    <citation type="submission" date="2022-03" db="EMBL/GenBank/DDBJ databases">
        <authorList>
            <person name="Macdonald S."/>
            <person name="Ahmed S."/>
            <person name="Newling K."/>
        </authorList>
    </citation>
    <scope>NUCLEOTIDE SEQUENCE [LARGE SCALE GENOMIC DNA]</scope>
</reference>
<dbReference type="Proteomes" id="UP001642260">
    <property type="component" value="Unassembled WGS sequence"/>
</dbReference>
<dbReference type="PANTHER" id="PTHR37198:SF1">
    <property type="entry name" value="NUCLEOLIN"/>
    <property type="match status" value="1"/>
</dbReference>
<accession>A0ABC8IZX0</accession>
<comment type="caution">
    <text evidence="3">The sequence shown here is derived from an EMBL/GenBank/DDBJ whole genome shotgun (WGS) entry which is preliminary data.</text>
</comment>
<evidence type="ECO:0000313" key="4">
    <source>
        <dbReference type="Proteomes" id="UP001642260"/>
    </source>
</evidence>
<dbReference type="AlphaFoldDB" id="A0ABC8IZX0"/>
<keyword evidence="4" id="KW-1185">Reference proteome</keyword>
<dbReference type="PANTHER" id="PTHR37198">
    <property type="entry name" value="NUCLEOLIN"/>
    <property type="match status" value="1"/>
</dbReference>
<proteinExistence type="predicted"/>
<keyword evidence="2" id="KW-0472">Membrane</keyword>
<name>A0ABC8IZX0_ERUVS</name>
<keyword evidence="2" id="KW-0812">Transmembrane</keyword>
<protein>
    <submittedName>
        <fullName evidence="3">Uncharacterized protein</fullName>
    </submittedName>
</protein>
<feature type="compositionally biased region" description="Basic and acidic residues" evidence="1">
    <location>
        <begin position="134"/>
        <end position="152"/>
    </location>
</feature>
<feature type="transmembrane region" description="Helical" evidence="2">
    <location>
        <begin position="44"/>
        <end position="67"/>
    </location>
</feature>
<organism evidence="3 4">
    <name type="scientific">Eruca vesicaria subsp. sativa</name>
    <name type="common">Garden rocket</name>
    <name type="synonym">Eruca sativa</name>
    <dbReference type="NCBI Taxonomy" id="29727"/>
    <lineage>
        <taxon>Eukaryota</taxon>
        <taxon>Viridiplantae</taxon>
        <taxon>Streptophyta</taxon>
        <taxon>Embryophyta</taxon>
        <taxon>Tracheophyta</taxon>
        <taxon>Spermatophyta</taxon>
        <taxon>Magnoliopsida</taxon>
        <taxon>eudicotyledons</taxon>
        <taxon>Gunneridae</taxon>
        <taxon>Pentapetalae</taxon>
        <taxon>rosids</taxon>
        <taxon>malvids</taxon>
        <taxon>Brassicales</taxon>
        <taxon>Brassicaceae</taxon>
        <taxon>Brassiceae</taxon>
        <taxon>Eruca</taxon>
    </lineage>
</organism>
<feature type="region of interest" description="Disordered" evidence="1">
    <location>
        <begin position="109"/>
        <end position="227"/>
    </location>
</feature>
<evidence type="ECO:0000256" key="2">
    <source>
        <dbReference type="SAM" id="Phobius"/>
    </source>
</evidence>
<feature type="compositionally biased region" description="Basic residues" evidence="1">
    <location>
        <begin position="213"/>
        <end position="227"/>
    </location>
</feature>